<comment type="caution">
    <text evidence="7">Lacks conserved residue(s) required for the propagation of feature annotation.</text>
</comment>
<proteinExistence type="inferred from homology"/>
<gene>
    <name evidence="8" type="ORF">C7S18_17860</name>
</gene>
<dbReference type="RefSeq" id="WP_106892847.1">
    <property type="nucleotide sequence ID" value="NZ_CP027860.1"/>
</dbReference>
<comment type="subcellular location">
    <subcellularLocation>
        <location evidence="1 7">Cell membrane</location>
        <topology evidence="1 7">Multi-pass membrane protein</topology>
    </subcellularLocation>
</comment>
<keyword evidence="3" id="KW-1003">Cell membrane</keyword>
<keyword evidence="5 7" id="KW-1133">Transmembrane helix</keyword>
<feature type="transmembrane region" description="Helical" evidence="7">
    <location>
        <begin position="109"/>
        <end position="127"/>
    </location>
</feature>
<dbReference type="PANTHER" id="PTHR33508">
    <property type="entry name" value="UPF0056 MEMBRANE PROTEIN YHCE"/>
    <property type="match status" value="1"/>
</dbReference>
<sequence length="199" mass="21242">MNQVLPTALMLFLVMDSLGNVPLFLSLLKDLTPARRRVVLARELLIALGVLLAFLYGGQSLLALLKLEQESVSIAGGIVLFLIGLRMIFPTAEGVFGDIEGGEPLIVPMAIPCIAGPSTIAVLLLLAQQDPSRINHWALALLIAWAAGGVVLFSATALYRFLGKRALGALEKLMGMILVALSVQMLLDGIRSFLQSTHG</sequence>
<evidence type="ECO:0000256" key="5">
    <source>
        <dbReference type="ARBA" id="ARBA00022989"/>
    </source>
</evidence>
<dbReference type="NCBIfam" id="NF008010">
    <property type="entry name" value="PRK10739.1"/>
    <property type="match status" value="1"/>
</dbReference>
<evidence type="ECO:0000256" key="6">
    <source>
        <dbReference type="ARBA" id="ARBA00023136"/>
    </source>
</evidence>
<dbReference type="KEGG" id="xba:C7S18_17860"/>
<comment type="similarity">
    <text evidence="2 7">Belongs to the UPF0056 (MarC) family.</text>
</comment>
<feature type="transmembrane region" description="Helical" evidence="7">
    <location>
        <begin position="44"/>
        <end position="65"/>
    </location>
</feature>
<keyword evidence="6 7" id="KW-0472">Membrane</keyword>
<evidence type="ECO:0000256" key="7">
    <source>
        <dbReference type="RuleBase" id="RU362048"/>
    </source>
</evidence>
<organism evidence="8 9">
    <name type="scientific">Ahniella affigens</name>
    <dbReference type="NCBI Taxonomy" id="2021234"/>
    <lineage>
        <taxon>Bacteria</taxon>
        <taxon>Pseudomonadati</taxon>
        <taxon>Pseudomonadota</taxon>
        <taxon>Gammaproteobacteria</taxon>
        <taxon>Lysobacterales</taxon>
        <taxon>Rhodanobacteraceae</taxon>
        <taxon>Ahniella</taxon>
    </lineage>
</organism>
<evidence type="ECO:0000256" key="4">
    <source>
        <dbReference type="ARBA" id="ARBA00022692"/>
    </source>
</evidence>
<name>A0A2P1PVQ7_9GAMM</name>
<feature type="transmembrane region" description="Helical" evidence="7">
    <location>
        <begin position="139"/>
        <end position="161"/>
    </location>
</feature>
<dbReference type="Pfam" id="PF01914">
    <property type="entry name" value="MarC"/>
    <property type="match status" value="1"/>
</dbReference>
<dbReference type="PANTHER" id="PTHR33508:SF10">
    <property type="entry name" value="UPF0056 INNER MEMBRANE PROTEIN YHGN"/>
    <property type="match status" value="1"/>
</dbReference>
<evidence type="ECO:0000256" key="3">
    <source>
        <dbReference type="ARBA" id="ARBA00022475"/>
    </source>
</evidence>
<reference evidence="8 9" key="2">
    <citation type="submission" date="2018-03" db="EMBL/GenBank/DDBJ databases">
        <authorList>
            <person name="Keele B.F."/>
        </authorList>
    </citation>
    <scope>NUCLEOTIDE SEQUENCE [LARGE SCALE GENOMIC DNA]</scope>
    <source>
        <strain evidence="8 9">D13</strain>
    </source>
</reference>
<evidence type="ECO:0000256" key="1">
    <source>
        <dbReference type="ARBA" id="ARBA00004651"/>
    </source>
</evidence>
<dbReference type="InterPro" id="IPR002771">
    <property type="entry name" value="Multi_antbiot-R_MarC"/>
</dbReference>
<accession>A0A2P1PVQ7</accession>
<dbReference type="Proteomes" id="UP000241074">
    <property type="component" value="Chromosome"/>
</dbReference>
<protein>
    <recommendedName>
        <fullName evidence="7">UPF0056 membrane protein</fullName>
    </recommendedName>
</protein>
<dbReference type="GO" id="GO:0005886">
    <property type="term" value="C:plasma membrane"/>
    <property type="evidence" value="ECO:0007669"/>
    <property type="project" value="UniProtKB-SubCell"/>
</dbReference>
<evidence type="ECO:0000256" key="2">
    <source>
        <dbReference type="ARBA" id="ARBA00009784"/>
    </source>
</evidence>
<evidence type="ECO:0000313" key="8">
    <source>
        <dbReference type="EMBL" id="AVP98929.1"/>
    </source>
</evidence>
<reference evidence="8 9" key="1">
    <citation type="submission" date="2018-03" db="EMBL/GenBank/DDBJ databases">
        <title>Ahniella affigens gen. nov., sp. nov., a gammaproteobacterium isolated from sandy soil near a stream.</title>
        <authorList>
            <person name="Ko Y."/>
            <person name="Kim J.-H."/>
        </authorList>
    </citation>
    <scope>NUCLEOTIDE SEQUENCE [LARGE SCALE GENOMIC DNA]</scope>
    <source>
        <strain evidence="8 9">D13</strain>
    </source>
</reference>
<feature type="transmembrane region" description="Helical" evidence="7">
    <location>
        <begin position="72"/>
        <end position="89"/>
    </location>
</feature>
<dbReference type="EMBL" id="CP027860">
    <property type="protein sequence ID" value="AVP98929.1"/>
    <property type="molecule type" value="Genomic_DNA"/>
</dbReference>
<dbReference type="OrthoDB" id="21094at2"/>
<keyword evidence="4 7" id="KW-0812">Transmembrane</keyword>
<evidence type="ECO:0000313" key="9">
    <source>
        <dbReference type="Proteomes" id="UP000241074"/>
    </source>
</evidence>
<dbReference type="AlphaFoldDB" id="A0A2P1PVQ7"/>
<feature type="transmembrane region" description="Helical" evidence="7">
    <location>
        <begin position="173"/>
        <end position="194"/>
    </location>
</feature>
<keyword evidence="9" id="KW-1185">Reference proteome</keyword>